<dbReference type="InterPro" id="IPR013424">
    <property type="entry name" value="Ice-binding_C"/>
</dbReference>
<comment type="caution">
    <text evidence="3">The sequence shown here is derived from an EMBL/GenBank/DDBJ whole genome shotgun (WGS) entry which is preliminary data.</text>
</comment>
<dbReference type="AlphaFoldDB" id="A0A919ENE0"/>
<feature type="signal peptide" evidence="1">
    <location>
        <begin position="1"/>
        <end position="23"/>
    </location>
</feature>
<keyword evidence="1" id="KW-0732">Signal</keyword>
<feature type="domain" description="Ice-binding protein C-terminal" evidence="2">
    <location>
        <begin position="173"/>
        <end position="194"/>
    </location>
</feature>
<keyword evidence="4" id="KW-1185">Reference proteome</keyword>
<evidence type="ECO:0000313" key="4">
    <source>
        <dbReference type="Proteomes" id="UP000623842"/>
    </source>
</evidence>
<protein>
    <recommendedName>
        <fullName evidence="2">Ice-binding protein C-terminal domain-containing protein</fullName>
    </recommendedName>
</protein>
<dbReference type="Pfam" id="PF07589">
    <property type="entry name" value="PEP-CTERM"/>
    <property type="match status" value="1"/>
</dbReference>
<name>A0A919ENE0_9GAMM</name>
<evidence type="ECO:0000259" key="2">
    <source>
        <dbReference type="Pfam" id="PF07589"/>
    </source>
</evidence>
<evidence type="ECO:0000256" key="1">
    <source>
        <dbReference type="SAM" id="SignalP"/>
    </source>
</evidence>
<reference evidence="3" key="1">
    <citation type="journal article" date="2014" name="Int. J. Syst. Evol. Microbiol.">
        <title>Complete genome sequence of Corynebacterium casei LMG S-19264T (=DSM 44701T), isolated from a smear-ripened cheese.</title>
        <authorList>
            <consortium name="US DOE Joint Genome Institute (JGI-PGF)"/>
            <person name="Walter F."/>
            <person name="Albersmeier A."/>
            <person name="Kalinowski J."/>
            <person name="Ruckert C."/>
        </authorList>
    </citation>
    <scope>NUCLEOTIDE SEQUENCE</scope>
    <source>
        <strain evidence="3">KCTC 42731</strain>
    </source>
</reference>
<evidence type="ECO:0000313" key="3">
    <source>
        <dbReference type="EMBL" id="GHG06178.1"/>
    </source>
</evidence>
<dbReference type="RefSeq" id="WP_189774340.1">
    <property type="nucleotide sequence ID" value="NZ_BNCK01000012.1"/>
</dbReference>
<sequence>MKNKMLKGLVASFAILINVGVYAGIMNFDDLEDPGSPTTNFVEINSYSDIGFQLTTAQGAFSYWLQNEQGYNNSAALFHQNEGGVTRLSALDGSLFNLLSIDLDTIYRLDMIVPVEFFGYDANGFQVASQSITLENDGWITFNFSSAFSGVSYVEWSNEGHHFDNISLNKVTSVPEPSTLAVFALGIMGLAFRKLNKQV</sequence>
<organism evidence="3 4">
    <name type="scientific">Thalassotalea marina</name>
    <dbReference type="NCBI Taxonomy" id="1673741"/>
    <lineage>
        <taxon>Bacteria</taxon>
        <taxon>Pseudomonadati</taxon>
        <taxon>Pseudomonadota</taxon>
        <taxon>Gammaproteobacteria</taxon>
        <taxon>Alteromonadales</taxon>
        <taxon>Colwelliaceae</taxon>
        <taxon>Thalassotalea</taxon>
    </lineage>
</organism>
<accession>A0A919ENE0</accession>
<reference evidence="3" key="2">
    <citation type="submission" date="2020-09" db="EMBL/GenBank/DDBJ databases">
        <authorList>
            <person name="Sun Q."/>
            <person name="Kim S."/>
        </authorList>
    </citation>
    <scope>NUCLEOTIDE SEQUENCE</scope>
    <source>
        <strain evidence="3">KCTC 42731</strain>
    </source>
</reference>
<feature type="chain" id="PRO_5037333525" description="Ice-binding protein C-terminal domain-containing protein" evidence="1">
    <location>
        <begin position="24"/>
        <end position="199"/>
    </location>
</feature>
<proteinExistence type="predicted"/>
<dbReference type="NCBIfam" id="TIGR02595">
    <property type="entry name" value="PEP_CTERM"/>
    <property type="match status" value="1"/>
</dbReference>
<dbReference type="Proteomes" id="UP000623842">
    <property type="component" value="Unassembled WGS sequence"/>
</dbReference>
<gene>
    <name evidence="3" type="ORF">GCM10017161_39770</name>
</gene>
<dbReference type="EMBL" id="BNCK01000012">
    <property type="protein sequence ID" value="GHG06178.1"/>
    <property type="molecule type" value="Genomic_DNA"/>
</dbReference>